<dbReference type="EMBL" id="CAJVPV010007489">
    <property type="protein sequence ID" value="CAG8619495.1"/>
    <property type="molecule type" value="Genomic_DNA"/>
</dbReference>
<organism evidence="1 2">
    <name type="scientific">Acaulospora morrowiae</name>
    <dbReference type="NCBI Taxonomy" id="94023"/>
    <lineage>
        <taxon>Eukaryota</taxon>
        <taxon>Fungi</taxon>
        <taxon>Fungi incertae sedis</taxon>
        <taxon>Mucoromycota</taxon>
        <taxon>Glomeromycotina</taxon>
        <taxon>Glomeromycetes</taxon>
        <taxon>Diversisporales</taxon>
        <taxon>Acaulosporaceae</taxon>
        <taxon>Acaulospora</taxon>
    </lineage>
</organism>
<accession>A0A9N9D1F0</accession>
<dbReference type="Proteomes" id="UP000789342">
    <property type="component" value="Unassembled WGS sequence"/>
</dbReference>
<keyword evidence="2" id="KW-1185">Reference proteome</keyword>
<evidence type="ECO:0000313" key="1">
    <source>
        <dbReference type="EMBL" id="CAG8619495.1"/>
    </source>
</evidence>
<proteinExistence type="predicted"/>
<sequence>MKIFLDRLSDDITINGEDFREEMECYSANHCYERSIRKHDGYFSLEEYEVFQPKVILTYTHVTFRYMYGDFIDLNELEPLMILQLLCAAEEIELEELVIYIESFLLDNHTEWLRLNFALINRTCFQYEGFLDNFNKEARGFCKRKYYEKPIRNSEKPFKVQDYEVFQILDRPSD</sequence>
<evidence type="ECO:0000313" key="2">
    <source>
        <dbReference type="Proteomes" id="UP000789342"/>
    </source>
</evidence>
<dbReference type="AlphaFoldDB" id="A0A9N9D1F0"/>
<name>A0A9N9D1F0_9GLOM</name>
<reference evidence="1" key="1">
    <citation type="submission" date="2021-06" db="EMBL/GenBank/DDBJ databases">
        <authorList>
            <person name="Kallberg Y."/>
            <person name="Tangrot J."/>
            <person name="Rosling A."/>
        </authorList>
    </citation>
    <scope>NUCLEOTIDE SEQUENCE</scope>
    <source>
        <strain evidence="1">CL551</strain>
    </source>
</reference>
<comment type="caution">
    <text evidence="1">The sequence shown here is derived from an EMBL/GenBank/DDBJ whole genome shotgun (WGS) entry which is preliminary data.</text>
</comment>
<gene>
    <name evidence="1" type="ORF">AMORRO_LOCUS8593</name>
</gene>
<protein>
    <submittedName>
        <fullName evidence="1">9436_t:CDS:1</fullName>
    </submittedName>
</protein>